<keyword evidence="2" id="KW-1185">Reference proteome</keyword>
<sequence>MDWLKGGLSRSRMKAKQAEGITSLSDASSVISASKRSKSISYNLMLAKVKSLMSRLAKRKVHRIDDIVCNIYLLPVEITAHIFTLLLPRRTITSVPIPTTTPLLLGAVCSVWRNIIWSLPHFWTDIPVCISVSKARSKVQCRLLEEWISRTDEHLLSFVIRADSGMTLNMWFHGPAYGMIHLICQQSRRWRTIDLDLPFWVHSSLSDILHDLPHLEVLSLCSTAAGGFLDFLTNFKSSRKLRNLHLCGTGIFGDLLPYAGLEYFRLSFCRDYECWELLLPEYKVTHLRFENIISSQGDRGDNFVILSSVQTVEMILDSPEVTNSLLNHFLWPGLKSLTINLSCLIYDFLFQSISLFCLRSHCCLEHLTLSIICISSFEEQLIQMLESLPHLISLHLIVVPQRGAGSLEYWGKNNGQDFCGLSKILFQSLCSTEQEFVLPNLEILIYEGPLSLNAATLDNLLTDRRSPSYPESQSTDIEIKRTAQLQTVSIKTNDSIENLDGYLTQFKLLRNQGLDLSLVLDGIERC</sequence>
<accession>A0A5C3M4Q2</accession>
<dbReference type="OrthoDB" id="2847640at2759"/>
<dbReference type="EMBL" id="ML213616">
    <property type="protein sequence ID" value="TFK36091.1"/>
    <property type="molecule type" value="Genomic_DNA"/>
</dbReference>
<evidence type="ECO:0000313" key="1">
    <source>
        <dbReference type="EMBL" id="TFK36091.1"/>
    </source>
</evidence>
<gene>
    <name evidence="1" type="ORF">BDQ12DRAFT_258377</name>
</gene>
<proteinExistence type="predicted"/>
<dbReference type="Proteomes" id="UP000308652">
    <property type="component" value="Unassembled WGS sequence"/>
</dbReference>
<organism evidence="1 2">
    <name type="scientific">Crucibulum laeve</name>
    <dbReference type="NCBI Taxonomy" id="68775"/>
    <lineage>
        <taxon>Eukaryota</taxon>
        <taxon>Fungi</taxon>
        <taxon>Dikarya</taxon>
        <taxon>Basidiomycota</taxon>
        <taxon>Agaricomycotina</taxon>
        <taxon>Agaricomycetes</taxon>
        <taxon>Agaricomycetidae</taxon>
        <taxon>Agaricales</taxon>
        <taxon>Agaricineae</taxon>
        <taxon>Nidulariaceae</taxon>
        <taxon>Crucibulum</taxon>
    </lineage>
</organism>
<evidence type="ECO:0000313" key="2">
    <source>
        <dbReference type="Proteomes" id="UP000308652"/>
    </source>
</evidence>
<evidence type="ECO:0008006" key="3">
    <source>
        <dbReference type="Google" id="ProtNLM"/>
    </source>
</evidence>
<protein>
    <recommendedName>
        <fullName evidence="3">F-box domain-containing protein</fullName>
    </recommendedName>
</protein>
<dbReference type="AlphaFoldDB" id="A0A5C3M4Q2"/>
<dbReference type="SUPFAM" id="SSF52047">
    <property type="entry name" value="RNI-like"/>
    <property type="match status" value="1"/>
</dbReference>
<reference evidence="1 2" key="1">
    <citation type="journal article" date="2019" name="Nat. Ecol. Evol.">
        <title>Megaphylogeny resolves global patterns of mushroom evolution.</title>
        <authorList>
            <person name="Varga T."/>
            <person name="Krizsan K."/>
            <person name="Foldi C."/>
            <person name="Dima B."/>
            <person name="Sanchez-Garcia M."/>
            <person name="Sanchez-Ramirez S."/>
            <person name="Szollosi G.J."/>
            <person name="Szarkandi J.G."/>
            <person name="Papp V."/>
            <person name="Albert L."/>
            <person name="Andreopoulos W."/>
            <person name="Angelini C."/>
            <person name="Antonin V."/>
            <person name="Barry K.W."/>
            <person name="Bougher N.L."/>
            <person name="Buchanan P."/>
            <person name="Buyck B."/>
            <person name="Bense V."/>
            <person name="Catcheside P."/>
            <person name="Chovatia M."/>
            <person name="Cooper J."/>
            <person name="Damon W."/>
            <person name="Desjardin D."/>
            <person name="Finy P."/>
            <person name="Geml J."/>
            <person name="Haridas S."/>
            <person name="Hughes K."/>
            <person name="Justo A."/>
            <person name="Karasinski D."/>
            <person name="Kautmanova I."/>
            <person name="Kiss B."/>
            <person name="Kocsube S."/>
            <person name="Kotiranta H."/>
            <person name="LaButti K.M."/>
            <person name="Lechner B.E."/>
            <person name="Liimatainen K."/>
            <person name="Lipzen A."/>
            <person name="Lukacs Z."/>
            <person name="Mihaltcheva S."/>
            <person name="Morgado L.N."/>
            <person name="Niskanen T."/>
            <person name="Noordeloos M.E."/>
            <person name="Ohm R.A."/>
            <person name="Ortiz-Santana B."/>
            <person name="Ovrebo C."/>
            <person name="Racz N."/>
            <person name="Riley R."/>
            <person name="Savchenko A."/>
            <person name="Shiryaev A."/>
            <person name="Soop K."/>
            <person name="Spirin V."/>
            <person name="Szebenyi C."/>
            <person name="Tomsovsky M."/>
            <person name="Tulloss R.E."/>
            <person name="Uehling J."/>
            <person name="Grigoriev I.V."/>
            <person name="Vagvolgyi C."/>
            <person name="Papp T."/>
            <person name="Martin F.M."/>
            <person name="Miettinen O."/>
            <person name="Hibbett D.S."/>
            <person name="Nagy L.G."/>
        </authorList>
    </citation>
    <scope>NUCLEOTIDE SEQUENCE [LARGE SCALE GENOMIC DNA]</scope>
    <source>
        <strain evidence="1 2">CBS 166.37</strain>
    </source>
</reference>
<name>A0A5C3M4Q2_9AGAR</name>